<proteinExistence type="predicted"/>
<keyword evidence="1" id="KW-0812">Transmembrane</keyword>
<reference evidence="2 3" key="2">
    <citation type="submission" date="2020-03" db="EMBL/GenBank/DDBJ databases">
        <title>Kangsaoukella pontilimi gen. nov., sp. nov., a new member of the family Rhodobacteraceae isolated from a tidal mudflat.</title>
        <authorList>
            <person name="Kim I.S."/>
        </authorList>
    </citation>
    <scope>NUCLEOTIDE SEQUENCE [LARGE SCALE GENOMIC DNA]</scope>
    <source>
        <strain evidence="2 3">GH1-50</strain>
    </source>
</reference>
<keyword evidence="1" id="KW-1133">Transmembrane helix</keyword>
<keyword evidence="3" id="KW-1185">Reference proteome</keyword>
<accession>A0A7C9IIW6</accession>
<protein>
    <submittedName>
        <fullName evidence="2">Uncharacterized protein</fullName>
    </submittedName>
</protein>
<dbReference type="RefSeq" id="WP_160764475.1">
    <property type="nucleotide sequence ID" value="NZ_WUPT01000002.1"/>
</dbReference>
<organism evidence="2 3">
    <name type="scientific">Kangsaoukella pontilimi</name>
    <dbReference type="NCBI Taxonomy" id="2691042"/>
    <lineage>
        <taxon>Bacteria</taxon>
        <taxon>Pseudomonadati</taxon>
        <taxon>Pseudomonadota</taxon>
        <taxon>Alphaproteobacteria</taxon>
        <taxon>Rhodobacterales</taxon>
        <taxon>Paracoccaceae</taxon>
        <taxon>Kangsaoukella</taxon>
    </lineage>
</organism>
<evidence type="ECO:0000313" key="3">
    <source>
        <dbReference type="Proteomes" id="UP000480350"/>
    </source>
</evidence>
<feature type="transmembrane region" description="Helical" evidence="1">
    <location>
        <begin position="211"/>
        <end position="231"/>
    </location>
</feature>
<dbReference type="Proteomes" id="UP000480350">
    <property type="component" value="Unassembled WGS sequence"/>
</dbReference>
<gene>
    <name evidence="2" type="ORF">GQ651_11960</name>
</gene>
<dbReference type="EMBL" id="WUPT01000002">
    <property type="protein sequence ID" value="MXQ08562.1"/>
    <property type="molecule type" value="Genomic_DNA"/>
</dbReference>
<name>A0A7C9IIW6_9RHOB</name>
<reference evidence="2 3" key="1">
    <citation type="submission" date="2019-12" db="EMBL/GenBank/DDBJ databases">
        <authorList>
            <person name="Lee S.D."/>
        </authorList>
    </citation>
    <scope>NUCLEOTIDE SEQUENCE [LARGE SCALE GENOMIC DNA]</scope>
    <source>
        <strain evidence="2 3">GH1-50</strain>
    </source>
</reference>
<evidence type="ECO:0000313" key="2">
    <source>
        <dbReference type="EMBL" id="MXQ08562.1"/>
    </source>
</evidence>
<sequence length="245" mass="26019">MTRLPAFAALVGAIWCLPGLAVGEDGVTLLIDRRAGEVSFYLSLPAEDLPAVMGEGAGEMLGPDGTVDIDALYDGTFDTADRLFAGSALRVNGEEVQVEALSMMLHDPKFLPPFADPYDGQVSIAVCTSPETVRGMELAELRAYLGYFAWRVDGLGPLELSFPRTGRDPVEVTLRVFDDFEPAGERVVFLEDGGTISVPVAATFAPGGSKIGTGAAIGALALIVAFTFSYMSRARRRRHAGQSQG</sequence>
<comment type="caution">
    <text evidence="2">The sequence shown here is derived from an EMBL/GenBank/DDBJ whole genome shotgun (WGS) entry which is preliminary data.</text>
</comment>
<keyword evidence="1" id="KW-0472">Membrane</keyword>
<evidence type="ECO:0000256" key="1">
    <source>
        <dbReference type="SAM" id="Phobius"/>
    </source>
</evidence>
<dbReference type="AlphaFoldDB" id="A0A7C9IIW6"/>